<name>A0A0A0BAQ1_9CELL</name>
<accession>A0A0A0BAQ1</accession>
<sequence length="164" mass="17360">MTTNPEHPQQPTGAVPPPPAAGYGQPGAVPPPPAQGYGAPQGGYPPAGYGAPGVGAPLNDSDQRMWAIFAHVGGIITYFVAPLVIWLVFKGRGQFVEDQSKEALNWHITLVIAYVVGFITSFIVIGFVLIFVAALAQLIFGILAAVAASSNQYYRYPVALRLIK</sequence>
<dbReference type="Pfam" id="PF09685">
    <property type="entry name" value="MamF_MmsF"/>
    <property type="match status" value="1"/>
</dbReference>
<organism evidence="7 8">
    <name type="scientific">Cellulomonas cellasea DSM 20118</name>
    <dbReference type="NCBI Taxonomy" id="1408250"/>
    <lineage>
        <taxon>Bacteria</taxon>
        <taxon>Bacillati</taxon>
        <taxon>Actinomycetota</taxon>
        <taxon>Actinomycetes</taxon>
        <taxon>Micrococcales</taxon>
        <taxon>Cellulomonadaceae</taxon>
        <taxon>Cellulomonas</taxon>
    </lineage>
</organism>
<evidence type="ECO:0000256" key="1">
    <source>
        <dbReference type="ARBA" id="ARBA00004141"/>
    </source>
</evidence>
<feature type="transmembrane region" description="Helical" evidence="6">
    <location>
        <begin position="138"/>
        <end position="154"/>
    </location>
</feature>
<gene>
    <name evidence="7" type="ORF">Q760_13895</name>
</gene>
<proteinExistence type="predicted"/>
<keyword evidence="4 6" id="KW-0472">Membrane</keyword>
<evidence type="ECO:0000256" key="2">
    <source>
        <dbReference type="ARBA" id="ARBA00022692"/>
    </source>
</evidence>
<dbReference type="STRING" id="1408250.Q760_13895"/>
<dbReference type="InterPro" id="IPR019109">
    <property type="entry name" value="MamF_MmsF"/>
</dbReference>
<feature type="region of interest" description="Disordered" evidence="5">
    <location>
        <begin position="1"/>
        <end position="39"/>
    </location>
</feature>
<reference evidence="7 8" key="1">
    <citation type="submission" date="2013-10" db="EMBL/GenBank/DDBJ databases">
        <authorList>
            <person name="Wang G."/>
            <person name="Zhuang W."/>
        </authorList>
    </citation>
    <scope>NUCLEOTIDE SEQUENCE [LARGE SCALE GENOMIC DNA]</scope>
    <source>
        <strain evidence="7 8">DSM 20118</strain>
    </source>
</reference>
<evidence type="ECO:0000256" key="3">
    <source>
        <dbReference type="ARBA" id="ARBA00022989"/>
    </source>
</evidence>
<feature type="transmembrane region" description="Helical" evidence="6">
    <location>
        <begin position="66"/>
        <end position="89"/>
    </location>
</feature>
<dbReference type="RefSeq" id="WP_034628933.1">
    <property type="nucleotide sequence ID" value="NZ_AXNT01000050.1"/>
</dbReference>
<dbReference type="EMBL" id="AXNT01000050">
    <property type="protein sequence ID" value="KGM02371.1"/>
    <property type="molecule type" value="Genomic_DNA"/>
</dbReference>
<dbReference type="Proteomes" id="UP000029833">
    <property type="component" value="Unassembled WGS sequence"/>
</dbReference>
<evidence type="ECO:0000256" key="5">
    <source>
        <dbReference type="SAM" id="MobiDB-lite"/>
    </source>
</evidence>
<evidence type="ECO:0008006" key="9">
    <source>
        <dbReference type="Google" id="ProtNLM"/>
    </source>
</evidence>
<keyword evidence="2 6" id="KW-0812">Transmembrane</keyword>
<feature type="transmembrane region" description="Helical" evidence="6">
    <location>
        <begin position="110"/>
        <end position="132"/>
    </location>
</feature>
<protein>
    <recommendedName>
        <fullName evidence="9">DUF4870 domain-containing protein</fullName>
    </recommendedName>
</protein>
<evidence type="ECO:0000313" key="7">
    <source>
        <dbReference type="EMBL" id="KGM02371.1"/>
    </source>
</evidence>
<evidence type="ECO:0000313" key="8">
    <source>
        <dbReference type="Proteomes" id="UP000029833"/>
    </source>
</evidence>
<comment type="caution">
    <text evidence="7">The sequence shown here is derived from an EMBL/GenBank/DDBJ whole genome shotgun (WGS) entry which is preliminary data.</text>
</comment>
<keyword evidence="8" id="KW-1185">Reference proteome</keyword>
<evidence type="ECO:0000256" key="4">
    <source>
        <dbReference type="ARBA" id="ARBA00023136"/>
    </source>
</evidence>
<keyword evidence="3 6" id="KW-1133">Transmembrane helix</keyword>
<dbReference type="AlphaFoldDB" id="A0A0A0BAQ1"/>
<evidence type="ECO:0000256" key="6">
    <source>
        <dbReference type="SAM" id="Phobius"/>
    </source>
</evidence>
<comment type="subcellular location">
    <subcellularLocation>
        <location evidence="1">Membrane</location>
        <topology evidence="1">Multi-pass membrane protein</topology>
    </subcellularLocation>
</comment>